<dbReference type="STRING" id="698757.Pogu_1636"/>
<dbReference type="AlphaFoldDB" id="H6QAN7"/>
<accession>H6QAN7</accession>
<dbReference type="HOGENOM" id="CLU_1307883_0_0_2"/>
<gene>
    <name evidence="1" type="ordered locus">Pogu_1636</name>
</gene>
<keyword evidence="2" id="KW-1185">Reference proteome</keyword>
<dbReference type="KEGG" id="pog:Pogu_1636"/>
<name>H6QAN7_PYROT</name>
<reference evidence="1 2" key="1">
    <citation type="journal article" date="2012" name="Stand. Genomic Sci.">
        <title>Complete genome sequence of Pyrobaculum oguniense.</title>
        <authorList>
            <person name="Bernick D.L."/>
            <person name="Karplus K."/>
            <person name="Lui L.M."/>
            <person name="Coker J.K."/>
            <person name="Murphy J.N."/>
            <person name="Chan P.P."/>
            <person name="Cozen A.E."/>
            <person name="Lowe T.M."/>
        </authorList>
    </citation>
    <scope>NUCLEOTIDE SEQUENCE [LARGE SCALE GENOMIC DNA]</scope>
    <source>
        <strain evidence="1 2">TE7</strain>
    </source>
</reference>
<sequence>MGAEPNPEAAEGLMWRLVVEGGVLKRVEEPALLIPPGFVGVKVKAFLVDDFTQWVLRRGFGPPSRWAFGVVVSGGEVGRHVVAYAENAAAQYIATDRFAYVSGQPSALETAAVAYVVEALHRIPRGVRVEVLGGDPRRAAVEELAEVGPSKWRIALQGATISGGRVVALSRLVEVVGNSVVRFVDVPSRRALAAAASLKVRLGLPVVGLGELPGGWAVVAVD</sequence>
<organism evidence="1 2">
    <name type="scientific">Pyrobaculum oguniense (strain DSM 13380 / JCM 10595 / TE7)</name>
    <dbReference type="NCBI Taxonomy" id="698757"/>
    <lineage>
        <taxon>Archaea</taxon>
        <taxon>Thermoproteota</taxon>
        <taxon>Thermoprotei</taxon>
        <taxon>Thermoproteales</taxon>
        <taxon>Thermoproteaceae</taxon>
        <taxon>Pyrobaculum</taxon>
    </lineage>
</organism>
<protein>
    <submittedName>
        <fullName evidence="1">Uncharacterized protein</fullName>
    </submittedName>
</protein>
<evidence type="ECO:0000313" key="1">
    <source>
        <dbReference type="EMBL" id="AFA39663.1"/>
    </source>
</evidence>
<proteinExistence type="predicted"/>
<evidence type="ECO:0000313" key="2">
    <source>
        <dbReference type="Proteomes" id="UP000009062"/>
    </source>
</evidence>
<dbReference type="Proteomes" id="UP000009062">
    <property type="component" value="Chromosome"/>
</dbReference>
<dbReference type="eggNOG" id="arCOG05544">
    <property type="taxonomic scope" value="Archaea"/>
</dbReference>
<dbReference type="EMBL" id="CP003316">
    <property type="protein sequence ID" value="AFA39663.1"/>
    <property type="molecule type" value="Genomic_DNA"/>
</dbReference>